<protein>
    <submittedName>
        <fullName evidence="1">Uncharacterized protein</fullName>
    </submittedName>
</protein>
<organism evidence="1 2">
    <name type="scientific">Cotesia glomerata</name>
    <name type="common">Lepidopteran parasitic wasp</name>
    <name type="synonym">Apanteles glomeratus</name>
    <dbReference type="NCBI Taxonomy" id="32391"/>
    <lineage>
        <taxon>Eukaryota</taxon>
        <taxon>Metazoa</taxon>
        <taxon>Ecdysozoa</taxon>
        <taxon>Arthropoda</taxon>
        <taxon>Hexapoda</taxon>
        <taxon>Insecta</taxon>
        <taxon>Pterygota</taxon>
        <taxon>Neoptera</taxon>
        <taxon>Endopterygota</taxon>
        <taxon>Hymenoptera</taxon>
        <taxon>Apocrita</taxon>
        <taxon>Ichneumonoidea</taxon>
        <taxon>Braconidae</taxon>
        <taxon>Microgastrinae</taxon>
        <taxon>Cotesia</taxon>
    </lineage>
</organism>
<dbReference type="EMBL" id="JAHXZJ010002609">
    <property type="protein sequence ID" value="KAH0539832.1"/>
    <property type="molecule type" value="Genomic_DNA"/>
</dbReference>
<reference evidence="1 2" key="1">
    <citation type="journal article" date="2021" name="J. Hered.">
        <title>A chromosome-level genome assembly of the parasitoid wasp, Cotesia glomerata (Hymenoptera: Braconidae).</title>
        <authorList>
            <person name="Pinto B.J."/>
            <person name="Weis J.J."/>
            <person name="Gamble T."/>
            <person name="Ode P.J."/>
            <person name="Paul R."/>
            <person name="Zaspel J.M."/>
        </authorList>
    </citation>
    <scope>NUCLEOTIDE SEQUENCE [LARGE SCALE GENOMIC DNA]</scope>
    <source>
        <strain evidence="1">CgM1</strain>
    </source>
</reference>
<evidence type="ECO:0000313" key="2">
    <source>
        <dbReference type="Proteomes" id="UP000826195"/>
    </source>
</evidence>
<proteinExistence type="predicted"/>
<comment type="caution">
    <text evidence="1">The sequence shown here is derived from an EMBL/GenBank/DDBJ whole genome shotgun (WGS) entry which is preliminary data.</text>
</comment>
<accession>A0AAV7HY48</accession>
<sequence>MQKNDVTKMRVRELERDFKGWCSKQRQLRVRIGQATGCIVPTRSRRPLPVDEPTRVHPSRPEFVATRQSPSEGNSCVATSDEGGVHAVCF</sequence>
<dbReference type="AlphaFoldDB" id="A0AAV7HY48"/>
<evidence type="ECO:0000313" key="1">
    <source>
        <dbReference type="EMBL" id="KAH0539832.1"/>
    </source>
</evidence>
<gene>
    <name evidence="1" type="ORF">KQX54_008672</name>
</gene>
<name>A0AAV7HY48_COTGL</name>
<dbReference type="Proteomes" id="UP000826195">
    <property type="component" value="Unassembled WGS sequence"/>
</dbReference>
<keyword evidence="2" id="KW-1185">Reference proteome</keyword>